<protein>
    <submittedName>
        <fullName evidence="1">Uncharacterized protein</fullName>
    </submittedName>
</protein>
<organism evidence="1">
    <name type="scientific">Bradyrhizobium quebecense</name>
    <dbReference type="NCBI Taxonomy" id="2748629"/>
    <lineage>
        <taxon>Bacteria</taxon>
        <taxon>Pseudomonadati</taxon>
        <taxon>Pseudomonadota</taxon>
        <taxon>Alphaproteobacteria</taxon>
        <taxon>Hyphomicrobiales</taxon>
        <taxon>Nitrobacteraceae</taxon>
        <taxon>Bradyrhizobium</taxon>
    </lineage>
</organism>
<dbReference type="EMBL" id="JABWSX010000001">
    <property type="protein sequence ID" value="NVL06157.1"/>
    <property type="molecule type" value="Genomic_DNA"/>
</dbReference>
<reference evidence="1" key="1">
    <citation type="submission" date="2020-06" db="EMBL/GenBank/DDBJ databases">
        <title>Whole Genome Sequence of Bradyrhizobium sp. Strain 66S1MB.</title>
        <authorList>
            <person name="Bromfield E."/>
            <person name="Cloutier S."/>
        </authorList>
    </citation>
    <scope>NUCLEOTIDE SEQUENCE</scope>
    <source>
        <strain evidence="1">66S1MB</strain>
    </source>
</reference>
<proteinExistence type="predicted"/>
<accession>A0A973WK39</accession>
<sequence length="116" mass="12398">MGSHANLVDRPAARDAAIELKMRQIAQRAAIFGARTLSLTSGAASGAGFRRAAGPARSRAPANFMLVSMGSDGGSLATLWRRAGRMWRRDVAAAVRLVKRQTKSPPRIAPRGLNNF</sequence>
<name>A0A973WK39_9BRAD</name>
<evidence type="ECO:0000313" key="1">
    <source>
        <dbReference type="EMBL" id="NVL06157.1"/>
    </source>
</evidence>
<gene>
    <name evidence="1" type="ORF">HU230_10575</name>
</gene>
<dbReference type="AlphaFoldDB" id="A0A973WK39"/>
<comment type="caution">
    <text evidence="1">The sequence shown here is derived from an EMBL/GenBank/DDBJ whole genome shotgun (WGS) entry which is preliminary data.</text>
</comment>
<dbReference type="RefSeq" id="WP_176530040.1">
    <property type="nucleotide sequence ID" value="NZ_CP088022.1"/>
</dbReference>